<dbReference type="SUPFAM" id="SSF55874">
    <property type="entry name" value="ATPase domain of HSP90 chaperone/DNA topoisomerase II/histidine kinase"/>
    <property type="match status" value="1"/>
</dbReference>
<dbReference type="SUPFAM" id="SSF52172">
    <property type="entry name" value="CheY-like"/>
    <property type="match status" value="1"/>
</dbReference>
<dbReference type="SMART" id="SM00086">
    <property type="entry name" value="PAC"/>
    <property type="match status" value="3"/>
</dbReference>
<evidence type="ECO:0000256" key="6">
    <source>
        <dbReference type="ARBA" id="ARBA00022692"/>
    </source>
</evidence>
<comment type="catalytic activity">
    <reaction evidence="1">
        <text>ATP + protein L-histidine = ADP + protein N-phospho-L-histidine.</text>
        <dbReference type="EC" id="2.7.13.3"/>
    </reaction>
</comment>
<dbReference type="InterPro" id="IPR013656">
    <property type="entry name" value="PAS_4"/>
</dbReference>
<feature type="domain" description="PAC" evidence="17">
    <location>
        <begin position="147"/>
        <end position="198"/>
    </location>
</feature>
<proteinExistence type="predicted"/>
<dbReference type="PROSITE" id="PS50113">
    <property type="entry name" value="PAC"/>
    <property type="match status" value="2"/>
</dbReference>
<dbReference type="CDD" id="cd00130">
    <property type="entry name" value="PAS"/>
    <property type="match status" value="2"/>
</dbReference>
<keyword evidence="11" id="KW-0902">Two-component regulatory system</keyword>
<dbReference type="Pfam" id="PF08448">
    <property type="entry name" value="PAS_4"/>
    <property type="match status" value="2"/>
</dbReference>
<keyword evidence="14" id="KW-0175">Coiled coil</keyword>
<dbReference type="NCBIfam" id="TIGR00229">
    <property type="entry name" value="sensory_box"/>
    <property type="match status" value="1"/>
</dbReference>
<dbReference type="Gene3D" id="1.10.287.130">
    <property type="match status" value="1"/>
</dbReference>
<dbReference type="EMBL" id="JALBGC010000001">
    <property type="protein sequence ID" value="MCI1186728.1"/>
    <property type="molecule type" value="Genomic_DNA"/>
</dbReference>
<dbReference type="InterPro" id="IPR003661">
    <property type="entry name" value="HisK_dim/P_dom"/>
</dbReference>
<dbReference type="InterPro" id="IPR001610">
    <property type="entry name" value="PAC"/>
</dbReference>
<dbReference type="InterPro" id="IPR036097">
    <property type="entry name" value="HisK_dim/P_sf"/>
</dbReference>
<evidence type="ECO:0000256" key="11">
    <source>
        <dbReference type="ARBA" id="ARBA00023012"/>
    </source>
</evidence>
<dbReference type="InterPro" id="IPR011006">
    <property type="entry name" value="CheY-like_superfamily"/>
</dbReference>
<feature type="modified residue" description="4-aspartylphosphate" evidence="13">
    <location>
        <position position="764"/>
    </location>
</feature>
<dbReference type="Gene3D" id="3.30.565.10">
    <property type="entry name" value="Histidine kinase-like ATPase, C-terminal domain"/>
    <property type="match status" value="1"/>
</dbReference>
<evidence type="ECO:0000256" key="10">
    <source>
        <dbReference type="ARBA" id="ARBA00022989"/>
    </source>
</evidence>
<dbReference type="SMART" id="SM00387">
    <property type="entry name" value="HATPase_c"/>
    <property type="match status" value="1"/>
</dbReference>
<keyword evidence="12" id="KW-0472">Membrane</keyword>
<sequence>MQPSHSTASADQAIPADAPSGEAQLRAALAAAEARANALAEQLAAANSRAERLEQQLAARTQAEQQHARQCTFYELVLEHLPVSVAVIDTEFRYVFANQLGVSDPVARQQYRGQTVQALSELLQRPADIVARRQAYLEQARAEQRALSWEETVVQADRQYSMLINIAPILDADNQPQYFIMTGLDITARKLAEELVARQREFYEAILNHLPVQLVVFDAEQRFLFVNPAAVASPAFRQQMLDLTHAEFLTLSGRPPAQLEEREAHFRRAVQTGEAIGWEEDATTAQGPRRMLRGLKAVYDAAGAVLLVVGSSIDITERYEAEEQHRKTEVQLRAQQQFIRLIVDALPNVVYVITAAGEVKFRNAAFTVLAAQSQHMRPPAEQSEAVRAQMAKIAAWRNWVLDTGQSLDAELALLLNSGSICHLRVHMSPFPQPESGTDVLVVSTDITALKEANQVAEANSQAKEAFLARMSHEIRTPLNGILGMVQLLRKMPLTPVQHEYLSIMQRSGRHLLTLINDVLDLAKITAHHLALDAAPFDLGALLQGASEIVASLAEQKGLSLTLEPALPPGQPLLGDAYRLQQILLNLLSNAIKFTERGSVRLGVALLPGPPEAQRLRFWVQDTGSGIAPEQQERIFESFAQAASGPNARFDGTGLGLAITEQLVRQMGGTLLLCSQPGAGSTFSFVLSLPLAPAAPTAPAVAAEAPATYEALRGLRVLLAEDNVVNQLIARALLEYWGVEVHTAGTGTEALAQLTTHDFDAALLDIHMPGLSGVEVAMALRRHAHFGRAATPLIALTANAFDTDRAAYLNAGMNGCVTKPFEEAELCDWLLRLTRRGPTTA</sequence>
<dbReference type="SMART" id="SM00448">
    <property type="entry name" value="REC"/>
    <property type="match status" value="1"/>
</dbReference>
<dbReference type="InterPro" id="IPR035965">
    <property type="entry name" value="PAS-like_dom_sf"/>
</dbReference>
<dbReference type="AlphaFoldDB" id="A0A9X2AFN6"/>
<dbReference type="Pfam" id="PF00072">
    <property type="entry name" value="Response_reg"/>
    <property type="match status" value="1"/>
</dbReference>
<dbReference type="SUPFAM" id="SSF47384">
    <property type="entry name" value="Homodimeric domain of signal transducing histidine kinase"/>
    <property type="match status" value="1"/>
</dbReference>
<keyword evidence="9" id="KW-0067">ATP-binding</keyword>
<evidence type="ECO:0000256" key="3">
    <source>
        <dbReference type="ARBA" id="ARBA00012438"/>
    </source>
</evidence>
<dbReference type="CDD" id="cd00082">
    <property type="entry name" value="HisKA"/>
    <property type="match status" value="1"/>
</dbReference>
<dbReference type="SUPFAM" id="SSF55785">
    <property type="entry name" value="PYP-like sensor domain (PAS domain)"/>
    <property type="match status" value="3"/>
</dbReference>
<protein>
    <recommendedName>
        <fullName evidence="3">histidine kinase</fullName>
        <ecNumber evidence="3">2.7.13.3</ecNumber>
    </recommendedName>
</protein>
<evidence type="ECO:0000256" key="14">
    <source>
        <dbReference type="SAM" id="Coils"/>
    </source>
</evidence>
<comment type="subcellular location">
    <subcellularLocation>
        <location evidence="2">Membrane</location>
    </subcellularLocation>
</comment>
<keyword evidence="19" id="KW-1185">Reference proteome</keyword>
<dbReference type="Gene3D" id="3.30.450.20">
    <property type="entry name" value="PAS domain"/>
    <property type="match status" value="3"/>
</dbReference>
<dbReference type="Proteomes" id="UP001139193">
    <property type="component" value="Unassembled WGS sequence"/>
</dbReference>
<accession>A0A9X2AFN6</accession>
<dbReference type="SMART" id="SM00388">
    <property type="entry name" value="HisKA"/>
    <property type="match status" value="1"/>
</dbReference>
<feature type="domain" description="Histidine kinase" evidence="15">
    <location>
        <begin position="469"/>
        <end position="690"/>
    </location>
</feature>
<evidence type="ECO:0000256" key="9">
    <source>
        <dbReference type="ARBA" id="ARBA00022840"/>
    </source>
</evidence>
<dbReference type="PRINTS" id="PR00344">
    <property type="entry name" value="BCTRLSENSOR"/>
</dbReference>
<dbReference type="Pfam" id="PF02518">
    <property type="entry name" value="HATPase_c"/>
    <property type="match status" value="1"/>
</dbReference>
<keyword evidence="6" id="KW-0812">Transmembrane</keyword>
<name>A0A9X2AFN6_9BACT</name>
<keyword evidence="10" id="KW-1133">Transmembrane helix</keyword>
<dbReference type="InterPro" id="IPR001789">
    <property type="entry name" value="Sig_transdc_resp-reg_receiver"/>
</dbReference>
<keyword evidence="4 13" id="KW-0597">Phosphoprotein</keyword>
<evidence type="ECO:0000256" key="1">
    <source>
        <dbReference type="ARBA" id="ARBA00000085"/>
    </source>
</evidence>
<dbReference type="Pfam" id="PF00512">
    <property type="entry name" value="HisKA"/>
    <property type="match status" value="1"/>
</dbReference>
<dbReference type="CDD" id="cd16922">
    <property type="entry name" value="HATPase_EvgS-ArcB-TorS-like"/>
    <property type="match status" value="1"/>
</dbReference>
<evidence type="ECO:0000256" key="2">
    <source>
        <dbReference type="ARBA" id="ARBA00004370"/>
    </source>
</evidence>
<feature type="domain" description="Response regulatory" evidence="16">
    <location>
        <begin position="715"/>
        <end position="833"/>
    </location>
</feature>
<dbReference type="PANTHER" id="PTHR45339">
    <property type="entry name" value="HYBRID SIGNAL TRANSDUCTION HISTIDINE KINASE J"/>
    <property type="match status" value="1"/>
</dbReference>
<evidence type="ECO:0000256" key="4">
    <source>
        <dbReference type="ARBA" id="ARBA00022553"/>
    </source>
</evidence>
<feature type="domain" description="PAC" evidence="17">
    <location>
        <begin position="276"/>
        <end position="327"/>
    </location>
</feature>
<dbReference type="InterPro" id="IPR000014">
    <property type="entry name" value="PAS"/>
</dbReference>
<evidence type="ECO:0000256" key="13">
    <source>
        <dbReference type="PROSITE-ProRule" id="PRU00169"/>
    </source>
</evidence>
<organism evidence="18 19">
    <name type="scientific">Hymenobacter cyanobacteriorum</name>
    <dbReference type="NCBI Taxonomy" id="2926463"/>
    <lineage>
        <taxon>Bacteria</taxon>
        <taxon>Pseudomonadati</taxon>
        <taxon>Bacteroidota</taxon>
        <taxon>Cytophagia</taxon>
        <taxon>Cytophagales</taxon>
        <taxon>Hymenobacteraceae</taxon>
        <taxon>Hymenobacter</taxon>
    </lineage>
</organism>
<dbReference type="InterPro" id="IPR004358">
    <property type="entry name" value="Sig_transdc_His_kin-like_C"/>
</dbReference>
<evidence type="ECO:0000256" key="5">
    <source>
        <dbReference type="ARBA" id="ARBA00022679"/>
    </source>
</evidence>
<evidence type="ECO:0000259" key="17">
    <source>
        <dbReference type="PROSITE" id="PS50113"/>
    </source>
</evidence>
<evidence type="ECO:0000256" key="7">
    <source>
        <dbReference type="ARBA" id="ARBA00022741"/>
    </source>
</evidence>
<feature type="coiled-coil region" evidence="14">
    <location>
        <begin position="22"/>
        <end position="63"/>
    </location>
</feature>
<dbReference type="FunFam" id="1.10.287.130:FF:000004">
    <property type="entry name" value="Ethylene receptor 1"/>
    <property type="match status" value="1"/>
</dbReference>
<keyword evidence="7" id="KW-0547">Nucleotide-binding</keyword>
<dbReference type="InterPro" id="IPR000700">
    <property type="entry name" value="PAS-assoc_C"/>
</dbReference>
<dbReference type="PROSITE" id="PS50110">
    <property type="entry name" value="RESPONSE_REGULATORY"/>
    <property type="match status" value="1"/>
</dbReference>
<dbReference type="InterPro" id="IPR005467">
    <property type="entry name" value="His_kinase_dom"/>
</dbReference>
<dbReference type="GO" id="GO:0016020">
    <property type="term" value="C:membrane"/>
    <property type="evidence" value="ECO:0007669"/>
    <property type="project" value="UniProtKB-SubCell"/>
</dbReference>
<dbReference type="InterPro" id="IPR036890">
    <property type="entry name" value="HATPase_C_sf"/>
</dbReference>
<evidence type="ECO:0000313" key="19">
    <source>
        <dbReference type="Proteomes" id="UP001139193"/>
    </source>
</evidence>
<keyword evidence="8" id="KW-0418">Kinase</keyword>
<dbReference type="RefSeq" id="WP_241934995.1">
    <property type="nucleotide sequence ID" value="NZ_JALBGC010000001.1"/>
</dbReference>
<dbReference type="GO" id="GO:0005524">
    <property type="term" value="F:ATP binding"/>
    <property type="evidence" value="ECO:0007669"/>
    <property type="project" value="UniProtKB-KW"/>
</dbReference>
<evidence type="ECO:0000259" key="15">
    <source>
        <dbReference type="PROSITE" id="PS50109"/>
    </source>
</evidence>
<dbReference type="GO" id="GO:0000155">
    <property type="term" value="F:phosphorelay sensor kinase activity"/>
    <property type="evidence" value="ECO:0007669"/>
    <property type="project" value="InterPro"/>
</dbReference>
<gene>
    <name evidence="18" type="ORF">MON38_04810</name>
</gene>
<keyword evidence="5" id="KW-0808">Transferase</keyword>
<dbReference type="InterPro" id="IPR003594">
    <property type="entry name" value="HATPase_dom"/>
</dbReference>
<reference evidence="18" key="1">
    <citation type="submission" date="2022-03" db="EMBL/GenBank/DDBJ databases">
        <title>Bacterial whole genome sequence for Hymenobacter sp. DH14.</title>
        <authorList>
            <person name="Le V."/>
        </authorList>
    </citation>
    <scope>NUCLEOTIDE SEQUENCE</scope>
    <source>
        <strain evidence="18">DH14</strain>
    </source>
</reference>
<dbReference type="EC" id="2.7.13.3" evidence="3"/>
<dbReference type="FunFam" id="3.30.565.10:FF:000010">
    <property type="entry name" value="Sensor histidine kinase RcsC"/>
    <property type="match status" value="1"/>
</dbReference>
<dbReference type="PANTHER" id="PTHR45339:SF1">
    <property type="entry name" value="HYBRID SIGNAL TRANSDUCTION HISTIDINE KINASE J"/>
    <property type="match status" value="1"/>
</dbReference>
<comment type="caution">
    <text evidence="18">The sequence shown here is derived from an EMBL/GenBank/DDBJ whole genome shotgun (WGS) entry which is preliminary data.</text>
</comment>
<dbReference type="PROSITE" id="PS50109">
    <property type="entry name" value="HIS_KIN"/>
    <property type="match status" value="1"/>
</dbReference>
<evidence type="ECO:0000313" key="18">
    <source>
        <dbReference type="EMBL" id="MCI1186728.1"/>
    </source>
</evidence>
<evidence type="ECO:0000259" key="16">
    <source>
        <dbReference type="PROSITE" id="PS50110"/>
    </source>
</evidence>
<dbReference type="CDD" id="cd17546">
    <property type="entry name" value="REC_hyHK_CKI1_RcsC-like"/>
    <property type="match status" value="1"/>
</dbReference>
<dbReference type="Gene3D" id="3.40.50.2300">
    <property type="match status" value="1"/>
</dbReference>
<evidence type="ECO:0000256" key="8">
    <source>
        <dbReference type="ARBA" id="ARBA00022777"/>
    </source>
</evidence>
<evidence type="ECO:0000256" key="12">
    <source>
        <dbReference type="ARBA" id="ARBA00023136"/>
    </source>
</evidence>